<comment type="caution">
    <text evidence="1">The sequence shown here is derived from an EMBL/GenBank/DDBJ whole genome shotgun (WGS) entry which is preliminary data.</text>
</comment>
<sequence>MSHALTQSTIENCWLKADILPKDNESEIDMDFCAETQVLLTHTNELKEVQDLIDKLNLENPLTADEFIQCDKSELTAEMISNEEILKVVLPNNHEQEVEELNSDPLPSITHSEAIEHYDKVILYLEQQEDKFDMKKEEIRCIKKLRKEALKQRFISVRQTNLNDFINIS</sequence>
<evidence type="ECO:0000313" key="1">
    <source>
        <dbReference type="EMBL" id="EXX66665.1"/>
    </source>
</evidence>
<proteinExistence type="predicted"/>
<accession>A0A015JHU8</accession>
<dbReference type="AlphaFoldDB" id="A0A015JHU8"/>
<gene>
    <name evidence="1" type="ORF">RirG_121610</name>
</gene>
<dbReference type="EMBL" id="JEMT01018510">
    <property type="protein sequence ID" value="EXX66665.1"/>
    <property type="molecule type" value="Genomic_DNA"/>
</dbReference>
<protein>
    <submittedName>
        <fullName evidence="1">Uncharacterized protein</fullName>
    </submittedName>
</protein>
<reference evidence="1 2" key="1">
    <citation type="submission" date="2014-02" db="EMBL/GenBank/DDBJ databases">
        <title>Single nucleus genome sequencing reveals high similarity among nuclei of an endomycorrhizal fungus.</title>
        <authorList>
            <person name="Lin K."/>
            <person name="Geurts R."/>
            <person name="Zhang Z."/>
            <person name="Limpens E."/>
            <person name="Saunders D.G."/>
            <person name="Mu D."/>
            <person name="Pang E."/>
            <person name="Cao H."/>
            <person name="Cha H."/>
            <person name="Lin T."/>
            <person name="Zhou Q."/>
            <person name="Shang Y."/>
            <person name="Li Y."/>
            <person name="Ivanov S."/>
            <person name="Sharma T."/>
            <person name="Velzen R.V."/>
            <person name="Ruijter N.D."/>
            <person name="Aanen D.K."/>
            <person name="Win J."/>
            <person name="Kamoun S."/>
            <person name="Bisseling T."/>
            <person name="Huang S."/>
        </authorList>
    </citation>
    <scope>NUCLEOTIDE SEQUENCE [LARGE SCALE GENOMIC DNA]</scope>
    <source>
        <strain evidence="2">DAOM197198w</strain>
    </source>
</reference>
<dbReference type="HOGENOM" id="CLU_018294_3_2_1"/>
<dbReference type="OrthoDB" id="2468756at2759"/>
<organism evidence="1 2">
    <name type="scientific">Rhizophagus irregularis (strain DAOM 197198w)</name>
    <name type="common">Glomus intraradices</name>
    <dbReference type="NCBI Taxonomy" id="1432141"/>
    <lineage>
        <taxon>Eukaryota</taxon>
        <taxon>Fungi</taxon>
        <taxon>Fungi incertae sedis</taxon>
        <taxon>Mucoromycota</taxon>
        <taxon>Glomeromycotina</taxon>
        <taxon>Glomeromycetes</taxon>
        <taxon>Glomerales</taxon>
        <taxon>Glomeraceae</taxon>
        <taxon>Rhizophagus</taxon>
    </lineage>
</organism>
<keyword evidence="2" id="KW-1185">Reference proteome</keyword>
<name>A0A015JHU8_RHIIW</name>
<dbReference type="Proteomes" id="UP000022910">
    <property type="component" value="Unassembled WGS sequence"/>
</dbReference>
<evidence type="ECO:0000313" key="2">
    <source>
        <dbReference type="Proteomes" id="UP000022910"/>
    </source>
</evidence>